<dbReference type="SUPFAM" id="SSF54373">
    <property type="entry name" value="FAD-linked reductases, C-terminal domain"/>
    <property type="match status" value="1"/>
</dbReference>
<dbReference type="EMBL" id="NSKE01000004">
    <property type="protein sequence ID" value="PAU94516.1"/>
    <property type="molecule type" value="Genomic_DNA"/>
</dbReference>
<dbReference type="OrthoDB" id="9805195at2"/>
<dbReference type="RefSeq" id="WP_095606057.1">
    <property type="nucleotide sequence ID" value="NZ_NSKE01000004.1"/>
</dbReference>
<keyword evidence="10" id="KW-1185">Reference proteome</keyword>
<reference evidence="9 10" key="1">
    <citation type="submission" date="2017-08" db="EMBL/GenBank/DDBJ databases">
        <title>Aliifodinibius alkalisoli sp. nov., isolated from saline alkaline soil.</title>
        <authorList>
            <person name="Liu D."/>
            <person name="Zhang G."/>
        </authorList>
    </citation>
    <scope>NUCLEOTIDE SEQUENCE [LARGE SCALE GENOMIC DNA]</scope>
    <source>
        <strain evidence="9 10">WN023</strain>
    </source>
</reference>
<keyword evidence="3 7" id="KW-0274">FAD</keyword>
<dbReference type="GO" id="GO:0004729">
    <property type="term" value="F:oxygen-dependent protoporphyrinogen oxidase activity"/>
    <property type="evidence" value="ECO:0007669"/>
    <property type="project" value="UniProtKB-UniRule"/>
</dbReference>
<evidence type="ECO:0000256" key="4">
    <source>
        <dbReference type="ARBA" id="ARBA00022946"/>
    </source>
</evidence>
<comment type="catalytic activity">
    <reaction evidence="7">
        <text>coproporphyrinogen III + 3 O2 = coproporphyrin III + 3 H2O2</text>
        <dbReference type="Rhea" id="RHEA:43436"/>
        <dbReference type="ChEBI" id="CHEBI:15379"/>
        <dbReference type="ChEBI" id="CHEBI:16240"/>
        <dbReference type="ChEBI" id="CHEBI:57309"/>
        <dbReference type="ChEBI" id="CHEBI:131725"/>
        <dbReference type="EC" id="1.3.3.15"/>
    </reaction>
</comment>
<dbReference type="InterPro" id="IPR036188">
    <property type="entry name" value="FAD/NAD-bd_sf"/>
</dbReference>
<feature type="domain" description="Amine oxidase" evidence="8">
    <location>
        <begin position="15"/>
        <end position="445"/>
    </location>
</feature>
<comment type="cofactor">
    <cofactor evidence="1 7">
        <name>FAD</name>
        <dbReference type="ChEBI" id="CHEBI:57692"/>
    </cofactor>
</comment>
<protein>
    <recommendedName>
        <fullName evidence="7">Coproporphyrinogen III oxidase</fullName>
        <ecNumber evidence="7">1.3.3.15</ecNumber>
    </recommendedName>
</protein>
<name>A0A2A2G9U3_9BACT</name>
<evidence type="ECO:0000256" key="1">
    <source>
        <dbReference type="ARBA" id="ARBA00001974"/>
    </source>
</evidence>
<dbReference type="SUPFAM" id="SSF51905">
    <property type="entry name" value="FAD/NAD(P)-binding domain"/>
    <property type="match status" value="1"/>
</dbReference>
<dbReference type="PANTHER" id="PTHR42923:SF3">
    <property type="entry name" value="PROTOPORPHYRINOGEN OXIDASE"/>
    <property type="match status" value="1"/>
</dbReference>
<dbReference type="EC" id="1.3.3.15" evidence="7"/>
<dbReference type="InterPro" id="IPR004572">
    <property type="entry name" value="Protoporphyrinogen_oxidase"/>
</dbReference>
<comment type="function">
    <text evidence="7">Involved in coproporphyrin-dependent heme b biosynthesis. Catalyzes the oxidation of coproporphyrinogen III to coproporphyrin III.</text>
</comment>
<gene>
    <name evidence="9" type="primary">hemG</name>
    <name evidence="9" type="ORF">CK503_06895</name>
</gene>
<dbReference type="InterPro" id="IPR002937">
    <property type="entry name" value="Amino_oxidase"/>
</dbReference>
<evidence type="ECO:0000259" key="8">
    <source>
        <dbReference type="Pfam" id="PF01593"/>
    </source>
</evidence>
<dbReference type="Proteomes" id="UP000218831">
    <property type="component" value="Unassembled WGS sequence"/>
</dbReference>
<keyword evidence="2 7" id="KW-0285">Flavoprotein</keyword>
<dbReference type="Gene3D" id="3.90.660.20">
    <property type="entry name" value="Protoporphyrinogen oxidase, mitochondrial, domain 2"/>
    <property type="match status" value="1"/>
</dbReference>
<evidence type="ECO:0000313" key="10">
    <source>
        <dbReference type="Proteomes" id="UP000218831"/>
    </source>
</evidence>
<dbReference type="PANTHER" id="PTHR42923">
    <property type="entry name" value="PROTOPORPHYRINOGEN OXIDASE"/>
    <property type="match status" value="1"/>
</dbReference>
<dbReference type="Gene3D" id="1.10.3110.10">
    <property type="entry name" value="protoporphyrinogen ix oxidase, domain 3"/>
    <property type="match status" value="1"/>
</dbReference>
<dbReference type="PRINTS" id="PR00419">
    <property type="entry name" value="ADXRDTASE"/>
</dbReference>
<proteinExistence type="inferred from homology"/>
<dbReference type="NCBIfam" id="TIGR00562">
    <property type="entry name" value="proto_IX_ox"/>
    <property type="match status" value="1"/>
</dbReference>
<evidence type="ECO:0000256" key="7">
    <source>
        <dbReference type="RuleBase" id="RU364052"/>
    </source>
</evidence>
<evidence type="ECO:0000256" key="6">
    <source>
        <dbReference type="ARBA" id="ARBA00023133"/>
    </source>
</evidence>
<comment type="caution">
    <text evidence="9">The sequence shown here is derived from an EMBL/GenBank/DDBJ whole genome shotgun (WGS) entry which is preliminary data.</text>
</comment>
<dbReference type="GO" id="GO:0005737">
    <property type="term" value="C:cytoplasm"/>
    <property type="evidence" value="ECO:0007669"/>
    <property type="project" value="UniProtKB-SubCell"/>
</dbReference>
<dbReference type="Gene3D" id="3.50.50.60">
    <property type="entry name" value="FAD/NAD(P)-binding domain"/>
    <property type="match status" value="1"/>
</dbReference>
<dbReference type="InterPro" id="IPR050464">
    <property type="entry name" value="Zeta_carotene_desat/Oxidored"/>
</dbReference>
<comment type="similarity">
    <text evidence="7">Belongs to the protoporphyrinogen/coproporphyrinogen oxidase family. Coproporphyrinogen III oxidase subfamily.</text>
</comment>
<organism evidence="9 10">
    <name type="scientific">Fodinibius salipaludis</name>
    <dbReference type="NCBI Taxonomy" id="2032627"/>
    <lineage>
        <taxon>Bacteria</taxon>
        <taxon>Pseudomonadati</taxon>
        <taxon>Balneolota</taxon>
        <taxon>Balneolia</taxon>
        <taxon>Balneolales</taxon>
        <taxon>Balneolaceae</taxon>
        <taxon>Fodinibius</taxon>
    </lineage>
</organism>
<accession>A0A2A2G9U3</accession>
<comment type="subcellular location">
    <subcellularLocation>
        <location evidence="7">Cytoplasm</location>
    </subcellularLocation>
</comment>
<dbReference type="Pfam" id="PF01593">
    <property type="entry name" value="Amino_oxidase"/>
    <property type="match status" value="1"/>
</dbReference>
<evidence type="ECO:0000256" key="3">
    <source>
        <dbReference type="ARBA" id="ARBA00022827"/>
    </source>
</evidence>
<evidence type="ECO:0000313" key="9">
    <source>
        <dbReference type="EMBL" id="PAU94516.1"/>
    </source>
</evidence>
<dbReference type="GO" id="GO:0006783">
    <property type="term" value="P:heme biosynthetic process"/>
    <property type="evidence" value="ECO:0007669"/>
    <property type="project" value="UniProtKB-UniRule"/>
</dbReference>
<dbReference type="FunFam" id="1.10.3110.10:FF:000002">
    <property type="entry name" value="Protoporphyrinogen oxidase"/>
    <property type="match status" value="1"/>
</dbReference>
<dbReference type="UniPathway" id="UPA00252"/>
<evidence type="ECO:0000256" key="2">
    <source>
        <dbReference type="ARBA" id="ARBA00022630"/>
    </source>
</evidence>
<keyword evidence="6 7" id="KW-0350">Heme biosynthesis</keyword>
<keyword evidence="7" id="KW-0963">Cytoplasm</keyword>
<evidence type="ECO:0000256" key="5">
    <source>
        <dbReference type="ARBA" id="ARBA00023002"/>
    </source>
</evidence>
<keyword evidence="4" id="KW-0809">Transit peptide</keyword>
<sequence>MTNKKRSVGILGAGISGLSAAYKLSKNNIAITVYEKDDQVGGAIKTHNENGWLVEEGPNTLMVKHQQVWDFLKELDLINKSIEAGKTAKKRFIVKDGQPTPLPMSPSNFLTTNLFSAKAKFRLLKEPFIPQSNKADESIADFITRRLGREPLDYAVNPFVSGIYAGDPKKLSVKHTFEPLWDMEQQHGSLLKGMFKRDRNSNPPKRALLSFEKGNQQLPMTIANALGNTVQTETKIQSVLKSGERWTVEGQQKNGTFTDEHDIILSTLPAHSLSAIFEDTIFAPLNDLPYAPLCVVALGFSDNQIGHPLDGFGMLIPEVENCKTLGALFSSSLFPGRAPKNHQLLTCFIGGARNPELAEKSENELRTIVLDEISKLLNITGEPTYSHFRFWPKTIPQYEVGYDKVLNQIAEIENQKNGLFIVGNFRGGVSVPDCILSGFETAKKVQTFLKGR</sequence>
<comment type="pathway">
    <text evidence="7">Porphyrin-containing compound metabolism; protoheme biosynthesis.</text>
</comment>
<keyword evidence="5 7" id="KW-0560">Oxidoreductase</keyword>
<dbReference type="AlphaFoldDB" id="A0A2A2G9U3"/>